<comment type="caution">
    <text evidence="1">The sequence shown here is derived from an EMBL/GenBank/DDBJ whole genome shotgun (WGS) entry which is preliminary data.</text>
</comment>
<keyword evidence="2" id="KW-1185">Reference proteome</keyword>
<sequence>MFDSLFEANEESLLPLCGRAVCVIMNDDTRYTGILTSCSPTSIVLNGERTQRPVKRGRKAKIQTEENIHQEEQQNSTSAYWGTLSFGPSMELNTAKAVIPLSPIRAVIAL</sequence>
<organism evidence="1 2">
    <name type="scientific">Cohnella silvisoli</name>
    <dbReference type="NCBI Taxonomy" id="2873699"/>
    <lineage>
        <taxon>Bacteria</taxon>
        <taxon>Bacillati</taxon>
        <taxon>Bacillota</taxon>
        <taxon>Bacilli</taxon>
        <taxon>Bacillales</taxon>
        <taxon>Paenibacillaceae</taxon>
        <taxon>Cohnella</taxon>
    </lineage>
</organism>
<protein>
    <recommendedName>
        <fullName evidence="3">LSM domain-containing protein</fullName>
    </recommendedName>
</protein>
<evidence type="ECO:0008006" key="3">
    <source>
        <dbReference type="Google" id="ProtNLM"/>
    </source>
</evidence>
<gene>
    <name evidence="1" type="ORF">QJS35_19215</name>
</gene>
<dbReference type="Proteomes" id="UP001493487">
    <property type="component" value="Unassembled WGS sequence"/>
</dbReference>
<proteinExistence type="predicted"/>
<evidence type="ECO:0000313" key="1">
    <source>
        <dbReference type="EMBL" id="MEQ4484533.1"/>
    </source>
</evidence>
<name>A0ABV1KWU2_9BACL</name>
<accession>A0ABV1KWU2</accession>
<reference evidence="1 2" key="1">
    <citation type="journal article" date="2023" name="Genome Announc.">
        <title>Pan-Genome Analyses of the Genus Cohnella and Proposal of the Novel Species Cohnella silvisoli sp. nov., Isolated from Forest Soil.</title>
        <authorList>
            <person name="Wang C."/>
            <person name="Mao L."/>
            <person name="Bao G."/>
            <person name="Zhu H."/>
        </authorList>
    </citation>
    <scope>NUCLEOTIDE SEQUENCE [LARGE SCALE GENOMIC DNA]</scope>
    <source>
        <strain evidence="1 2">NL03-T5-1</strain>
    </source>
</reference>
<dbReference type="EMBL" id="JASKHM010000011">
    <property type="protein sequence ID" value="MEQ4484533.1"/>
    <property type="molecule type" value="Genomic_DNA"/>
</dbReference>
<evidence type="ECO:0000313" key="2">
    <source>
        <dbReference type="Proteomes" id="UP001493487"/>
    </source>
</evidence>
<dbReference type="RefSeq" id="WP_232186867.1">
    <property type="nucleotide sequence ID" value="NZ_JAIOAP010000010.1"/>
</dbReference>